<proteinExistence type="inferred from homology"/>
<accession>A0A553NE35</accession>
<dbReference type="InterPro" id="IPR016722">
    <property type="entry name" value="DNA_pol_alpha_bsu"/>
</dbReference>
<sequence>MYGLATPTNSKRGLSSPDDAMVRNKRLTGLQGSPSTSSANVVKVETPTSVKFSSRTNRGDTLITFGHLKSSNWITDNPTLYSCSIKSEGDEVLRKPYRYMYESLRDKAGVLDEIICRLGQDILAHNDMGQEVQSFVQVCHDEIVTLGRICCDEPEGRLNPQSVKLQGNVELSGGRMVPLDLGQVREFSLFPGQIVAVQGINPSGQKLVAKRIATDAGLQMPTKSDRINANSGPLDIIVVSGPFTTKDNLDNEPLKELIKYMRTHKPHVAILHGPFLDIKHQMVENGDLDVAFHEKFNEIMLQLASETADLPTRMVIVASSREAHHHVIYPTPPYVNGLRPEDRERFQFVSDPSLVSIEGVVIGLTSSDIMFHLGREETVMPNSKDRIRRMASHLLQQRSFYPLYPPNVEMSIDFDKYEQYATLSVQPHILIVPSDLAHFFKSINDGLVMNPGRLAKGEQGGVFARLRIHPPSNDQANFIQRVQGEIVRI</sequence>
<evidence type="ECO:0000256" key="3">
    <source>
        <dbReference type="ARBA" id="ARBA00018596"/>
    </source>
</evidence>
<dbReference type="AlphaFoldDB" id="A0A553NE35"/>
<dbReference type="EMBL" id="VCGU01000458">
    <property type="protein sequence ID" value="TRY63678.1"/>
    <property type="molecule type" value="Genomic_DNA"/>
</dbReference>
<dbReference type="PANTHER" id="PTHR23061:SF12">
    <property type="entry name" value="DNA POLYMERASE ALPHA SUBUNIT B"/>
    <property type="match status" value="1"/>
</dbReference>
<comment type="caution">
    <text evidence="8">The sequence shown here is derived from an EMBL/GenBank/DDBJ whole genome shotgun (WGS) entry which is preliminary data.</text>
</comment>
<dbReference type="GO" id="GO:0006270">
    <property type="term" value="P:DNA replication initiation"/>
    <property type="evidence" value="ECO:0007669"/>
    <property type="project" value="TreeGrafter"/>
</dbReference>
<dbReference type="Gene3D" id="3.60.21.60">
    <property type="match status" value="1"/>
</dbReference>
<evidence type="ECO:0000259" key="6">
    <source>
        <dbReference type="Pfam" id="PF04042"/>
    </source>
</evidence>
<dbReference type="PIRSF" id="PIRSF018300">
    <property type="entry name" value="DNA_pol_alph_2"/>
    <property type="match status" value="1"/>
</dbReference>
<reference evidence="8 9" key="1">
    <citation type="journal article" date="2018" name="Nat. Ecol. Evol.">
        <title>Genomic signatures of mitonuclear coevolution across populations of Tigriopus californicus.</title>
        <authorList>
            <person name="Barreto F.S."/>
            <person name="Watson E.T."/>
            <person name="Lima T.G."/>
            <person name="Willett C.S."/>
            <person name="Edmands S."/>
            <person name="Li W."/>
            <person name="Burton R.S."/>
        </authorList>
    </citation>
    <scope>NUCLEOTIDE SEQUENCE [LARGE SCALE GENOMIC DNA]</scope>
    <source>
        <strain evidence="8 9">San Diego</strain>
    </source>
</reference>
<evidence type="ECO:0000256" key="5">
    <source>
        <dbReference type="ARBA" id="ARBA00023242"/>
    </source>
</evidence>
<dbReference type="Pfam" id="PF04042">
    <property type="entry name" value="DNA_pol_E_B"/>
    <property type="match status" value="1"/>
</dbReference>
<feature type="domain" description="DNA polymerase alpha/delta/epsilon subunit B" evidence="6">
    <location>
        <begin position="236"/>
        <end position="440"/>
    </location>
</feature>
<keyword evidence="9" id="KW-1185">Reference proteome</keyword>
<dbReference type="PANTHER" id="PTHR23061">
    <property type="entry name" value="DNA POLYMERASE 2 ALPHA 70 KDA SUBUNIT"/>
    <property type="match status" value="1"/>
</dbReference>
<evidence type="ECO:0000313" key="9">
    <source>
        <dbReference type="Proteomes" id="UP000318571"/>
    </source>
</evidence>
<dbReference type="STRING" id="6832.A0A553NE35"/>
<dbReference type="GO" id="GO:0005658">
    <property type="term" value="C:alpha DNA polymerase:primase complex"/>
    <property type="evidence" value="ECO:0007669"/>
    <property type="project" value="TreeGrafter"/>
</dbReference>
<dbReference type="GO" id="GO:0003677">
    <property type="term" value="F:DNA binding"/>
    <property type="evidence" value="ECO:0007669"/>
    <property type="project" value="InterPro"/>
</dbReference>
<dbReference type="OMA" id="PFLDIEH"/>
<dbReference type="InterPro" id="IPR054300">
    <property type="entry name" value="OB_DPOA2"/>
</dbReference>
<comment type="similarity">
    <text evidence="2">Belongs to the DNA polymerase alpha subunit B family.</text>
</comment>
<dbReference type="Proteomes" id="UP000318571">
    <property type="component" value="Chromosome 10"/>
</dbReference>
<keyword evidence="4" id="KW-0235">DNA replication</keyword>
<keyword evidence="5" id="KW-0539">Nucleus</keyword>
<evidence type="ECO:0000256" key="4">
    <source>
        <dbReference type="ARBA" id="ARBA00022705"/>
    </source>
</evidence>
<organism evidence="8 9">
    <name type="scientific">Tigriopus californicus</name>
    <name type="common">Marine copepod</name>
    <dbReference type="NCBI Taxonomy" id="6832"/>
    <lineage>
        <taxon>Eukaryota</taxon>
        <taxon>Metazoa</taxon>
        <taxon>Ecdysozoa</taxon>
        <taxon>Arthropoda</taxon>
        <taxon>Crustacea</taxon>
        <taxon>Multicrustacea</taxon>
        <taxon>Hexanauplia</taxon>
        <taxon>Copepoda</taxon>
        <taxon>Harpacticoida</taxon>
        <taxon>Harpacticidae</taxon>
        <taxon>Tigriopus</taxon>
    </lineage>
</organism>
<evidence type="ECO:0000256" key="1">
    <source>
        <dbReference type="ARBA" id="ARBA00004123"/>
    </source>
</evidence>
<gene>
    <name evidence="8" type="ORF">TCAL_16562</name>
</gene>
<comment type="subcellular location">
    <subcellularLocation>
        <location evidence="1">Nucleus</location>
    </subcellularLocation>
</comment>
<feature type="domain" description="DNA polymerase alpha subunit B OB" evidence="7">
    <location>
        <begin position="110"/>
        <end position="212"/>
    </location>
</feature>
<evidence type="ECO:0000313" key="8">
    <source>
        <dbReference type="EMBL" id="TRY63678.1"/>
    </source>
</evidence>
<dbReference type="InterPro" id="IPR007185">
    <property type="entry name" value="DNA_pol_a/d/e_bsu"/>
</dbReference>
<name>A0A553NE35_TIGCA</name>
<evidence type="ECO:0000259" key="7">
    <source>
        <dbReference type="Pfam" id="PF22062"/>
    </source>
</evidence>
<protein>
    <recommendedName>
        <fullName evidence="3">DNA polymerase alpha subunit B</fullName>
    </recommendedName>
</protein>
<evidence type="ECO:0000256" key="2">
    <source>
        <dbReference type="ARBA" id="ARBA00007299"/>
    </source>
</evidence>
<dbReference type="Pfam" id="PF22062">
    <property type="entry name" value="OB_DPOA2"/>
    <property type="match status" value="1"/>
</dbReference>